<evidence type="ECO:0000313" key="4">
    <source>
        <dbReference type="Proteomes" id="UP000179524"/>
    </source>
</evidence>
<dbReference type="GO" id="GO:0019202">
    <property type="term" value="F:amino acid kinase activity"/>
    <property type="evidence" value="ECO:0007669"/>
    <property type="project" value="TreeGrafter"/>
</dbReference>
<reference evidence="3 4" key="1">
    <citation type="submission" date="2016-10" db="EMBL/GenBank/DDBJ databases">
        <title>Draft genome sequences of four alkaliphilic bacteria belonging to the Anaerobacillus genus.</title>
        <authorList>
            <person name="Bassil N.M."/>
            <person name="Lloyd J.R."/>
        </authorList>
    </citation>
    <scope>NUCLEOTIDE SEQUENCE [LARGE SCALE GENOMIC DNA]</scope>
    <source>
        <strain evidence="3 4">DSM 18345</strain>
    </source>
</reference>
<sequence length="339" mass="39427">MSIDSGFDDLIEYFFQDKLPVSVYRGKSGYNNTTRYLERNANKYILRIYETHNDESKVKLEHEVLLKLNQLSNLPFQIPVPVIKDGKSLLRLPSNKIGCIYNYIEGDNPVFNTKEVVFSFGQSVGHLLKAIQTIHIQQPYIYRPYYEIEYAHPNCPINKVVEWCINPPEHYKECKRELSWISSQLIDLKEFVPRIKSLPHQIIHGDLNETNVLVNADQKINAILDFEFTTFDLRIMEVAVCISDIISKEANEDIYLEKCHHFFSGFVSTMSLMDTEIEALPVLVQLRRLDVFLHFLGRYIDGKDDPSVLKERIIKTATYQPWLDGGGRKLVRLLKKLIL</sequence>
<dbReference type="PANTHER" id="PTHR21064">
    <property type="entry name" value="AMINOGLYCOSIDE PHOSPHOTRANSFERASE DOMAIN-CONTAINING PROTEIN-RELATED"/>
    <property type="match status" value="1"/>
</dbReference>
<dbReference type="InterPro" id="IPR011009">
    <property type="entry name" value="Kinase-like_dom_sf"/>
</dbReference>
<dbReference type="Pfam" id="PF01636">
    <property type="entry name" value="APH"/>
    <property type="match status" value="1"/>
</dbReference>
<dbReference type="PANTHER" id="PTHR21064:SF6">
    <property type="entry name" value="AMINOGLYCOSIDE PHOSPHOTRANSFERASE DOMAIN-CONTAINING PROTEIN"/>
    <property type="match status" value="1"/>
</dbReference>
<protein>
    <recommendedName>
        <fullName evidence="2">Aminoglycoside phosphotransferase domain-containing protein</fullName>
    </recommendedName>
</protein>
<organism evidence="3 4">
    <name type="scientific">Anaerobacillus alkalilacustris</name>
    <dbReference type="NCBI Taxonomy" id="393763"/>
    <lineage>
        <taxon>Bacteria</taxon>
        <taxon>Bacillati</taxon>
        <taxon>Bacillota</taxon>
        <taxon>Bacilli</taxon>
        <taxon>Bacillales</taxon>
        <taxon>Bacillaceae</taxon>
        <taxon>Anaerobacillus</taxon>
    </lineage>
</organism>
<accession>A0A1S2LRA8</accession>
<name>A0A1S2LRA8_9BACI</name>
<dbReference type="InterPro" id="IPR002575">
    <property type="entry name" value="Aminoglycoside_PTrfase"/>
</dbReference>
<dbReference type="Gene3D" id="3.90.1200.10">
    <property type="match status" value="1"/>
</dbReference>
<dbReference type="RefSeq" id="WP_071309267.1">
    <property type="nucleotide sequence ID" value="NZ_MLQR01000022.1"/>
</dbReference>
<dbReference type="OrthoDB" id="156345at2"/>
<gene>
    <name evidence="3" type="ORF">BKP37_08980</name>
</gene>
<dbReference type="EMBL" id="MLQR01000022">
    <property type="protein sequence ID" value="OIJ14207.1"/>
    <property type="molecule type" value="Genomic_DNA"/>
</dbReference>
<evidence type="ECO:0000256" key="1">
    <source>
        <dbReference type="ARBA" id="ARBA00038240"/>
    </source>
</evidence>
<evidence type="ECO:0000259" key="2">
    <source>
        <dbReference type="Pfam" id="PF01636"/>
    </source>
</evidence>
<comment type="caution">
    <text evidence="3">The sequence shown here is derived from an EMBL/GenBank/DDBJ whole genome shotgun (WGS) entry which is preliminary data.</text>
</comment>
<dbReference type="SUPFAM" id="SSF56112">
    <property type="entry name" value="Protein kinase-like (PK-like)"/>
    <property type="match status" value="1"/>
</dbReference>
<dbReference type="AlphaFoldDB" id="A0A1S2LRA8"/>
<dbReference type="Gene3D" id="3.30.200.20">
    <property type="entry name" value="Phosphorylase Kinase, domain 1"/>
    <property type="match status" value="1"/>
</dbReference>
<comment type="similarity">
    <text evidence="1">Belongs to the pseudomonas-type ThrB family.</text>
</comment>
<keyword evidence="4" id="KW-1185">Reference proteome</keyword>
<evidence type="ECO:0000313" key="3">
    <source>
        <dbReference type="EMBL" id="OIJ14207.1"/>
    </source>
</evidence>
<proteinExistence type="inferred from homology"/>
<dbReference type="InterPro" id="IPR050249">
    <property type="entry name" value="Pseudomonas-type_ThrB"/>
</dbReference>
<feature type="domain" description="Aminoglycoside phosphotransferase" evidence="2">
    <location>
        <begin position="28"/>
        <end position="260"/>
    </location>
</feature>
<dbReference type="Proteomes" id="UP000179524">
    <property type="component" value="Unassembled WGS sequence"/>
</dbReference>